<reference evidence="2" key="1">
    <citation type="submission" date="2011-05" db="EMBL/GenBank/DDBJ databases">
        <authorList>
            <person name="Richards S.R."/>
            <person name="Qu J."/>
            <person name="Jiang H."/>
            <person name="Jhangiani S.N."/>
            <person name="Agravi P."/>
            <person name="Goodspeed R."/>
            <person name="Gross S."/>
            <person name="Mandapat C."/>
            <person name="Jackson L."/>
            <person name="Mathew T."/>
            <person name="Pu L."/>
            <person name="Thornton R."/>
            <person name="Saada N."/>
            <person name="Wilczek-Boney K.B."/>
            <person name="Lee S."/>
            <person name="Kovar C."/>
            <person name="Wu Y."/>
            <person name="Scherer S.E."/>
            <person name="Worley K.C."/>
            <person name="Muzny D.M."/>
            <person name="Gibbs R."/>
        </authorList>
    </citation>
    <scope>NUCLEOTIDE SEQUENCE</scope>
    <source>
        <strain evidence="2">Brora</strain>
    </source>
</reference>
<organism evidence="1 2">
    <name type="scientific">Strigamia maritima</name>
    <name type="common">European centipede</name>
    <name type="synonym">Geophilus maritimus</name>
    <dbReference type="NCBI Taxonomy" id="126957"/>
    <lineage>
        <taxon>Eukaryota</taxon>
        <taxon>Metazoa</taxon>
        <taxon>Ecdysozoa</taxon>
        <taxon>Arthropoda</taxon>
        <taxon>Myriapoda</taxon>
        <taxon>Chilopoda</taxon>
        <taxon>Pleurostigmophora</taxon>
        <taxon>Geophilomorpha</taxon>
        <taxon>Linotaeniidae</taxon>
        <taxon>Strigamia</taxon>
    </lineage>
</organism>
<sequence>MSCSSDLKARWEVLTSSYSSEISEKWWLKLEEEYSQESRKYHNLQHIFQIFQHYDRCSSNLQSKDAVAFAVFFHDLTYNPKTSDNEEKSTEIFKNFAKDAQIPVESPLFVQVTDLILLTKTHLTDEHMEPGKTGCEDKHYFLDFDMAILGNSLEDYNVYSEQIRQEYNFLSDLMYNALRVKVLKSFLQIPYIFATDEFRQKYEEQARQNIQAEIERLQG</sequence>
<evidence type="ECO:0000313" key="2">
    <source>
        <dbReference type="Proteomes" id="UP000014500"/>
    </source>
</evidence>
<name>T1JP89_STRMM</name>
<accession>T1JP89</accession>
<protein>
    <recommendedName>
        <fullName evidence="3">HD domain-containing protein</fullName>
    </recommendedName>
</protein>
<dbReference type="OMA" id="EPHRAYH"/>
<dbReference type="HOGENOM" id="CLU_051795_2_0_1"/>
<dbReference type="PANTHER" id="PTHR21174:SF0">
    <property type="entry name" value="HD PHOSPHOHYDROLASE FAMILY PROTEIN-RELATED"/>
    <property type="match status" value="1"/>
</dbReference>
<dbReference type="AlphaFoldDB" id="T1JP89"/>
<keyword evidence="2" id="KW-1185">Reference proteome</keyword>
<dbReference type="InterPro" id="IPR009218">
    <property type="entry name" value="HD_phosphohydro"/>
</dbReference>
<evidence type="ECO:0000313" key="1">
    <source>
        <dbReference type="EnsemblMetazoa" id="SMAR015665-PA"/>
    </source>
</evidence>
<dbReference type="SUPFAM" id="SSF109604">
    <property type="entry name" value="HD-domain/PDEase-like"/>
    <property type="match status" value="1"/>
</dbReference>
<dbReference type="Proteomes" id="UP000014500">
    <property type="component" value="Unassembled WGS sequence"/>
</dbReference>
<evidence type="ECO:0008006" key="3">
    <source>
        <dbReference type="Google" id="ProtNLM"/>
    </source>
</evidence>
<dbReference type="EnsemblMetazoa" id="SMAR015665-RA">
    <property type="protein sequence ID" value="SMAR015665-PA"/>
    <property type="gene ID" value="SMAR015665"/>
</dbReference>
<dbReference type="PIRSF" id="PIRSF035170">
    <property type="entry name" value="HD_phosphohydro"/>
    <property type="match status" value="1"/>
</dbReference>
<dbReference type="PANTHER" id="PTHR21174">
    <property type="match status" value="1"/>
</dbReference>
<dbReference type="Gene3D" id="1.10.472.50">
    <property type="entry name" value="HD-domain/PDEase-like"/>
    <property type="match status" value="1"/>
</dbReference>
<dbReference type="eggNOG" id="ENOG502RZFA">
    <property type="taxonomic scope" value="Eukaryota"/>
</dbReference>
<reference evidence="1" key="2">
    <citation type="submission" date="2015-02" db="UniProtKB">
        <authorList>
            <consortium name="EnsemblMetazoa"/>
        </authorList>
    </citation>
    <scope>IDENTIFICATION</scope>
</reference>
<dbReference type="PhylomeDB" id="T1JP89"/>
<dbReference type="EMBL" id="JH431866">
    <property type="status" value="NOT_ANNOTATED_CDS"/>
    <property type="molecule type" value="Genomic_DNA"/>
</dbReference>
<proteinExistence type="predicted"/>